<dbReference type="PROSITE" id="PS00107">
    <property type="entry name" value="PROTEIN_KINASE_ATP"/>
    <property type="match status" value="1"/>
</dbReference>
<feature type="region of interest" description="Disordered" evidence="16">
    <location>
        <begin position="52"/>
        <end position="77"/>
    </location>
</feature>
<evidence type="ECO:0000256" key="4">
    <source>
        <dbReference type="ARBA" id="ARBA00022527"/>
    </source>
</evidence>
<dbReference type="GO" id="GO:0030553">
    <property type="term" value="F:cGMP binding"/>
    <property type="evidence" value="ECO:0007669"/>
    <property type="project" value="UniProtKB-KW"/>
</dbReference>
<dbReference type="Proteomes" id="UP001190700">
    <property type="component" value="Unassembled WGS sequence"/>
</dbReference>
<gene>
    <name evidence="20" type="ORF">CYMTET_27345</name>
</gene>
<evidence type="ECO:0000313" key="21">
    <source>
        <dbReference type="Proteomes" id="UP001190700"/>
    </source>
</evidence>
<accession>A0AAE0KX02</accession>
<comment type="cofactor">
    <cofactor evidence="1">
        <name>Mg(2+)</name>
        <dbReference type="ChEBI" id="CHEBI:18420"/>
    </cofactor>
</comment>
<dbReference type="Gene3D" id="2.60.120.10">
    <property type="entry name" value="Jelly Rolls"/>
    <property type="match status" value="3"/>
</dbReference>
<dbReference type="PROSITE" id="PS50042">
    <property type="entry name" value="CNMP_BINDING_3"/>
    <property type="match status" value="1"/>
</dbReference>
<evidence type="ECO:0000259" key="17">
    <source>
        <dbReference type="PROSITE" id="PS50011"/>
    </source>
</evidence>
<keyword evidence="8" id="KW-0418">Kinase</keyword>
<feature type="region of interest" description="Disordered" evidence="16">
    <location>
        <begin position="1121"/>
        <end position="1162"/>
    </location>
</feature>
<feature type="region of interest" description="Disordered" evidence="16">
    <location>
        <begin position="584"/>
        <end position="653"/>
    </location>
</feature>
<evidence type="ECO:0000256" key="3">
    <source>
        <dbReference type="ARBA" id="ARBA00012428"/>
    </source>
</evidence>
<keyword evidence="10" id="KW-0460">Magnesium</keyword>
<dbReference type="EC" id="2.7.11.12" evidence="3"/>
<feature type="compositionally biased region" description="Basic and acidic residues" evidence="16">
    <location>
        <begin position="1137"/>
        <end position="1158"/>
    </location>
</feature>
<protein>
    <recommendedName>
        <fullName evidence="12">cGMP-dependent protein kinase</fullName>
        <ecNumber evidence="3">2.7.11.12</ecNumber>
    </recommendedName>
</protein>
<feature type="binding site" evidence="15">
    <location>
        <position position="1232"/>
    </location>
    <ligand>
        <name>ATP</name>
        <dbReference type="ChEBI" id="CHEBI:30616"/>
    </ligand>
</feature>
<comment type="catalytic activity">
    <reaction evidence="14">
        <text>L-seryl-[protein] + ATP = O-phospho-L-seryl-[protein] + ADP + H(+)</text>
        <dbReference type="Rhea" id="RHEA:17989"/>
        <dbReference type="Rhea" id="RHEA-COMP:9863"/>
        <dbReference type="Rhea" id="RHEA-COMP:11604"/>
        <dbReference type="ChEBI" id="CHEBI:15378"/>
        <dbReference type="ChEBI" id="CHEBI:29999"/>
        <dbReference type="ChEBI" id="CHEBI:30616"/>
        <dbReference type="ChEBI" id="CHEBI:83421"/>
        <dbReference type="ChEBI" id="CHEBI:456216"/>
        <dbReference type="EC" id="2.7.11.12"/>
    </reaction>
</comment>
<evidence type="ECO:0000256" key="13">
    <source>
        <dbReference type="ARBA" id="ARBA00047298"/>
    </source>
</evidence>
<evidence type="ECO:0000256" key="2">
    <source>
        <dbReference type="ARBA" id="ARBA00006352"/>
    </source>
</evidence>
<evidence type="ECO:0000256" key="14">
    <source>
        <dbReference type="ARBA" id="ARBA00047462"/>
    </source>
</evidence>
<keyword evidence="6" id="KW-0808">Transferase</keyword>
<evidence type="ECO:0000256" key="1">
    <source>
        <dbReference type="ARBA" id="ARBA00001946"/>
    </source>
</evidence>
<dbReference type="Pfam" id="PF00069">
    <property type="entry name" value="Pkinase"/>
    <property type="match status" value="1"/>
</dbReference>
<dbReference type="SUPFAM" id="SSF51206">
    <property type="entry name" value="cAMP-binding domain-like"/>
    <property type="match status" value="3"/>
</dbReference>
<keyword evidence="21" id="KW-1185">Reference proteome</keyword>
<evidence type="ECO:0000259" key="19">
    <source>
        <dbReference type="PROSITE" id="PS51285"/>
    </source>
</evidence>
<name>A0AAE0KX02_9CHLO</name>
<evidence type="ECO:0000256" key="11">
    <source>
        <dbReference type="ARBA" id="ARBA00022992"/>
    </source>
</evidence>
<evidence type="ECO:0000256" key="5">
    <source>
        <dbReference type="ARBA" id="ARBA00022535"/>
    </source>
</evidence>
<dbReference type="SMART" id="SM00220">
    <property type="entry name" value="S_TKc"/>
    <property type="match status" value="1"/>
</dbReference>
<dbReference type="InterPro" id="IPR008271">
    <property type="entry name" value="Ser/Thr_kinase_AS"/>
</dbReference>
<evidence type="ECO:0000259" key="18">
    <source>
        <dbReference type="PROSITE" id="PS50042"/>
    </source>
</evidence>
<dbReference type="InterPro" id="IPR000595">
    <property type="entry name" value="cNMP-bd_dom"/>
</dbReference>
<evidence type="ECO:0000256" key="6">
    <source>
        <dbReference type="ARBA" id="ARBA00022679"/>
    </source>
</evidence>
<dbReference type="InterPro" id="IPR011009">
    <property type="entry name" value="Kinase-like_dom_sf"/>
</dbReference>
<dbReference type="InterPro" id="IPR000961">
    <property type="entry name" value="AGC-kinase_C"/>
</dbReference>
<proteinExistence type="inferred from homology"/>
<feature type="compositionally biased region" description="Basic and acidic residues" evidence="16">
    <location>
        <begin position="1121"/>
        <end position="1130"/>
    </location>
</feature>
<dbReference type="SUPFAM" id="SSF56112">
    <property type="entry name" value="Protein kinase-like (PK-like)"/>
    <property type="match status" value="1"/>
</dbReference>
<keyword evidence="11" id="KW-0142">cGMP-binding</keyword>
<dbReference type="FunFam" id="1.10.510.10:FF:000210">
    <property type="entry name" value="Non-specific serine/threonine protein kinase"/>
    <property type="match status" value="1"/>
</dbReference>
<dbReference type="PANTHER" id="PTHR24353:SF37">
    <property type="entry name" value="CAMP-DEPENDENT PROTEIN KINASE CATALYTIC SUBUNIT PRKX"/>
    <property type="match status" value="1"/>
</dbReference>
<dbReference type="PROSITE" id="PS00108">
    <property type="entry name" value="PROTEIN_KINASE_ST"/>
    <property type="match status" value="1"/>
</dbReference>
<dbReference type="GO" id="GO:0004691">
    <property type="term" value="F:cAMP-dependent protein kinase activity"/>
    <property type="evidence" value="ECO:0007669"/>
    <property type="project" value="TreeGrafter"/>
</dbReference>
<dbReference type="InterPro" id="IPR018490">
    <property type="entry name" value="cNMP-bd_dom_sf"/>
</dbReference>
<dbReference type="CDD" id="cd00038">
    <property type="entry name" value="CAP_ED"/>
    <property type="match status" value="1"/>
</dbReference>
<comment type="similarity">
    <text evidence="2">Belongs to the protein kinase superfamily. AGC Ser/Thr protein kinase family. cGMP subfamily.</text>
</comment>
<comment type="catalytic activity">
    <reaction evidence="13">
        <text>L-threonyl-[protein] + ATP = O-phospho-L-threonyl-[protein] + ADP + H(+)</text>
        <dbReference type="Rhea" id="RHEA:46608"/>
        <dbReference type="Rhea" id="RHEA-COMP:11060"/>
        <dbReference type="Rhea" id="RHEA-COMP:11605"/>
        <dbReference type="ChEBI" id="CHEBI:15378"/>
        <dbReference type="ChEBI" id="CHEBI:30013"/>
        <dbReference type="ChEBI" id="CHEBI:30616"/>
        <dbReference type="ChEBI" id="CHEBI:61977"/>
        <dbReference type="ChEBI" id="CHEBI:456216"/>
        <dbReference type="EC" id="2.7.11.12"/>
    </reaction>
</comment>
<dbReference type="Gene3D" id="3.30.200.20">
    <property type="entry name" value="Phosphorylase Kinase, domain 1"/>
    <property type="match status" value="1"/>
</dbReference>
<dbReference type="SMART" id="SM00100">
    <property type="entry name" value="cNMP"/>
    <property type="match status" value="1"/>
</dbReference>
<dbReference type="InterPro" id="IPR000719">
    <property type="entry name" value="Prot_kinase_dom"/>
</dbReference>
<dbReference type="Pfam" id="PF00027">
    <property type="entry name" value="cNMP_binding"/>
    <property type="match status" value="1"/>
</dbReference>
<evidence type="ECO:0000256" key="15">
    <source>
        <dbReference type="PROSITE-ProRule" id="PRU10141"/>
    </source>
</evidence>
<keyword evidence="9 15" id="KW-0067">ATP-binding</keyword>
<dbReference type="GO" id="GO:0005524">
    <property type="term" value="F:ATP binding"/>
    <property type="evidence" value="ECO:0007669"/>
    <property type="project" value="UniProtKB-UniRule"/>
</dbReference>
<evidence type="ECO:0000256" key="9">
    <source>
        <dbReference type="ARBA" id="ARBA00022840"/>
    </source>
</evidence>
<dbReference type="GO" id="GO:0005952">
    <property type="term" value="C:cAMP-dependent protein kinase complex"/>
    <property type="evidence" value="ECO:0007669"/>
    <property type="project" value="TreeGrafter"/>
</dbReference>
<dbReference type="PANTHER" id="PTHR24353">
    <property type="entry name" value="CYCLIC NUCLEOTIDE-DEPENDENT PROTEIN KINASE"/>
    <property type="match status" value="1"/>
</dbReference>
<keyword evidence="5" id="KW-0140">cGMP</keyword>
<sequence>MTVLCFGNGTRIVVADASVGFDKHGVEIAVHLAATVGDVLVDVIPSQNDSYDANKYASGHNRRLSVQPPPKKSKNGNRVSRLCLAPLFGTEGLETVSSDEESDQEDTFFFGCLAPFSPSVRQKLPLLTSRSVPGTSSGVPIPKSPLSSPGKSLTFGNYWTSMTSLRSQSRDSLADISGVDLLDYDFPDSPKTPLSEKIMTLRPGETMVDNDADPHSTALIIRKENNATLVAQISHIMALLGLVLRGMRLGSVSDTFDGGDATIFLFTNAELLKVEDDQQLESIRLNVQELLKRIGTGNELQRKGRSFGRVAGNERGSERESLRNKKRYYHMALADEDRRRSGEEVSSSSAELPFNFPATLGTSDDRKHVGLVAKISECQLLSLQGKIMPVKQREKIARQMVSNSALIRVEPNVEILHEGELGRHIYFVDEGELSVLRAETDRVGLETKVVKAREIHTGDHFGELCLMNAPSSATIRTTSVCFLAAIERTDFRRIMRNWAEQCSARNVRFLTQSMTLFWSLSEVEAAGGWLQPRLGAGGEHLATASGWRRAPGDGLGLAARCDGLGLAGEHRAISGLGLAASTRRRPAWRERPAHGLAMGGARRRPQARRRAPRRRPGLEAASAGDGLGLARRSARRRASAGGEAPDTASGWRAALGDGLAGGRRARRRLGLAARAWGRLWLARRAPGDGLGLAASTGQRPRLAAKQSAHGLGLAASTRRRPRAGGRHPATASGWRRASADGFGLAGRQVYTIAQHMEEEVYMPGVIINEDEPLTRFMMIHKGALEVHYTFLSGVTRTIASFGKGQHIADQLLFAVSQGQDYINSPVGAKLVAGQTQPLVMFTLTNNSIRAIFGINQRKQTGSVALSSRLISAHTSVGSDRLGEFGALGHLSSLSHAVDIRKLQWERSKTNSIFSIMVKLTDMLWLHMWRAFLEAMELKTFSDGEVLANAGEEPFCYMTVVQGQVRLKHPCTVTFDNTTNSSSTMVKVESLGLGDTLPQQNRKYYQLKAYRKLFNGLGYRIVGVTISAKEGEADVFHLTDASGMKLRDQACMEEIKKALQAHRDEFINPGQQVGELKHGAVMRHTAIAMGEVECLIIQYADMGKHTELFQAFQKALSKTEETLRENHDMQEGHPPCASEERSPLERKSSPEQRTPEKPEMPTLRKNPIRALSGLFDFCNFWNTQLTEQLQGGHGMQEYIQINDLTTIETIGVGAFAKVYLARHNNTKKLYAVKCLFKPFIVANNLQEHVLAERQLLCDVDHPFIVRLFATHQNATHLYFISEFVQGGDLYNQLVKCAHMTEDQTRFYAASIVLALEYLHESGIVYRDLKPENVLIDNNGYIKLTDFGFAKRTFGERTYSFIGTPEYLAPEIVLNSGHDYSVDWWAFGCLLFQLVVGETPFRGDEDNDCMENMLAGRIQHDRLVNSPGGPVSDSLVDLIKSLLNPNQGQRLGRMQAGVLDIKSHPWFSGFDWKALLQKELTPPLIPQIDSEMDLQNFHLDREAETYLESMENLCISNQELDEIDLAHDKLGSE</sequence>
<evidence type="ECO:0000256" key="16">
    <source>
        <dbReference type="SAM" id="MobiDB-lite"/>
    </source>
</evidence>
<feature type="compositionally biased region" description="Basic residues" evidence="16">
    <location>
        <begin position="601"/>
        <end position="615"/>
    </location>
</feature>
<evidence type="ECO:0000256" key="7">
    <source>
        <dbReference type="ARBA" id="ARBA00022741"/>
    </source>
</evidence>
<evidence type="ECO:0000256" key="10">
    <source>
        <dbReference type="ARBA" id="ARBA00022842"/>
    </source>
</evidence>
<dbReference type="Gene3D" id="1.10.510.10">
    <property type="entry name" value="Transferase(Phosphotransferase) domain 1"/>
    <property type="match status" value="1"/>
</dbReference>
<feature type="domain" description="Cyclic nucleotide-binding" evidence="18">
    <location>
        <begin position="392"/>
        <end position="495"/>
    </location>
</feature>
<dbReference type="PROSITE" id="PS50011">
    <property type="entry name" value="PROTEIN_KINASE_DOM"/>
    <property type="match status" value="1"/>
</dbReference>
<comment type="caution">
    <text evidence="20">The sequence shown here is derived from an EMBL/GenBank/DDBJ whole genome shotgun (WGS) entry which is preliminary data.</text>
</comment>
<evidence type="ECO:0000313" key="20">
    <source>
        <dbReference type="EMBL" id="KAK3263881.1"/>
    </source>
</evidence>
<organism evidence="20 21">
    <name type="scientific">Cymbomonas tetramitiformis</name>
    <dbReference type="NCBI Taxonomy" id="36881"/>
    <lineage>
        <taxon>Eukaryota</taxon>
        <taxon>Viridiplantae</taxon>
        <taxon>Chlorophyta</taxon>
        <taxon>Pyramimonadophyceae</taxon>
        <taxon>Pyramimonadales</taxon>
        <taxon>Pyramimonadaceae</taxon>
        <taxon>Cymbomonas</taxon>
    </lineage>
</organism>
<feature type="domain" description="AGC-kinase C-terminal" evidence="19">
    <location>
        <begin position="1466"/>
        <end position="1531"/>
    </location>
</feature>
<keyword evidence="7 15" id="KW-0547">Nucleotide-binding</keyword>
<dbReference type="EMBL" id="LGRX02014966">
    <property type="protein sequence ID" value="KAK3263881.1"/>
    <property type="molecule type" value="Genomic_DNA"/>
</dbReference>
<keyword evidence="4" id="KW-0723">Serine/threonine-protein kinase</keyword>
<dbReference type="InterPro" id="IPR014710">
    <property type="entry name" value="RmlC-like_jellyroll"/>
</dbReference>
<dbReference type="GO" id="GO:0004692">
    <property type="term" value="F:cGMP-dependent protein kinase activity"/>
    <property type="evidence" value="ECO:0007669"/>
    <property type="project" value="UniProtKB-EC"/>
</dbReference>
<dbReference type="SMART" id="SM00133">
    <property type="entry name" value="S_TK_X"/>
    <property type="match status" value="1"/>
</dbReference>
<dbReference type="PROSITE" id="PS51285">
    <property type="entry name" value="AGC_KINASE_CTER"/>
    <property type="match status" value="1"/>
</dbReference>
<feature type="domain" description="Protein kinase" evidence="17">
    <location>
        <begin position="1203"/>
        <end position="1465"/>
    </location>
</feature>
<feature type="region of interest" description="Disordered" evidence="16">
    <location>
        <begin position="692"/>
        <end position="733"/>
    </location>
</feature>
<dbReference type="InterPro" id="IPR017441">
    <property type="entry name" value="Protein_kinase_ATP_BS"/>
</dbReference>
<evidence type="ECO:0000256" key="12">
    <source>
        <dbReference type="ARBA" id="ARBA00024113"/>
    </source>
</evidence>
<reference evidence="20 21" key="1">
    <citation type="journal article" date="2015" name="Genome Biol. Evol.">
        <title>Comparative Genomics of a Bacterivorous Green Alga Reveals Evolutionary Causalities and Consequences of Phago-Mixotrophic Mode of Nutrition.</title>
        <authorList>
            <person name="Burns J.A."/>
            <person name="Paasch A."/>
            <person name="Narechania A."/>
            <person name="Kim E."/>
        </authorList>
    </citation>
    <scope>NUCLEOTIDE SEQUENCE [LARGE SCALE GENOMIC DNA]</scope>
    <source>
        <strain evidence="20 21">PLY_AMNH</strain>
    </source>
</reference>
<evidence type="ECO:0000256" key="8">
    <source>
        <dbReference type="ARBA" id="ARBA00022777"/>
    </source>
</evidence>